<comment type="caution">
    <text evidence="3">The sequence shown here is derived from an EMBL/GenBank/DDBJ whole genome shotgun (WGS) entry which is preliminary data.</text>
</comment>
<evidence type="ECO:0000313" key="4">
    <source>
        <dbReference type="Proteomes" id="UP000075714"/>
    </source>
</evidence>
<accession>A0A150FU28</accession>
<evidence type="ECO:0000256" key="1">
    <source>
        <dbReference type="SAM" id="MobiDB-lite"/>
    </source>
</evidence>
<sequence length="234" mass="23875">MVLGADVSRGAAAALGGMGQQQQPQQQGDTEAEAEAAAGLEFAAVIGSVDSHLVDYRQVVSAQVSGNRDVILGMRDSVAALLTQYAAAQAAQPKAGAGARVGAGAGTASSGPPPVPLPAAVLPEVLLVYRDGVSDSMFDTVLAVEHSAIKQACRDVGGPGYAPAVTLVVVQKRHNTRLFPASDKEGQAHRSGNVLPGTLVDQFVVDGAAFDFFLNSHAGIQGTNKAPRCSVVIH</sequence>
<reference evidence="4" key="1">
    <citation type="journal article" date="2016" name="Nat. Commun.">
        <title>The Gonium pectorale genome demonstrates co-option of cell cycle regulation during the evolution of multicellularity.</title>
        <authorList>
            <person name="Hanschen E.R."/>
            <person name="Marriage T.N."/>
            <person name="Ferris P.J."/>
            <person name="Hamaji T."/>
            <person name="Toyoda A."/>
            <person name="Fujiyama A."/>
            <person name="Neme R."/>
            <person name="Noguchi H."/>
            <person name="Minakuchi Y."/>
            <person name="Suzuki M."/>
            <person name="Kawai-Toyooka H."/>
            <person name="Smith D.R."/>
            <person name="Sparks H."/>
            <person name="Anderson J."/>
            <person name="Bakaric R."/>
            <person name="Luria V."/>
            <person name="Karger A."/>
            <person name="Kirschner M.W."/>
            <person name="Durand P.M."/>
            <person name="Michod R.E."/>
            <person name="Nozaki H."/>
            <person name="Olson B.J."/>
        </authorList>
    </citation>
    <scope>NUCLEOTIDE SEQUENCE [LARGE SCALE GENOMIC DNA]</scope>
    <source>
        <strain evidence="4">NIES-2863</strain>
    </source>
</reference>
<name>A0A150FU28_GONPE</name>
<dbReference type="InterPro" id="IPR036397">
    <property type="entry name" value="RNaseH_sf"/>
</dbReference>
<dbReference type="PANTHER" id="PTHR22891">
    <property type="entry name" value="EUKARYOTIC TRANSLATION INITIATION FACTOR 2C"/>
    <property type="match status" value="1"/>
</dbReference>
<feature type="region of interest" description="Disordered" evidence="1">
    <location>
        <begin position="14"/>
        <end position="34"/>
    </location>
</feature>
<feature type="domain" description="Piwi" evidence="2">
    <location>
        <begin position="123"/>
        <end position="234"/>
    </location>
</feature>
<proteinExistence type="predicted"/>
<dbReference type="Pfam" id="PF02171">
    <property type="entry name" value="Piwi"/>
    <property type="match status" value="1"/>
</dbReference>
<organism evidence="3 4">
    <name type="scientific">Gonium pectorale</name>
    <name type="common">Green alga</name>
    <dbReference type="NCBI Taxonomy" id="33097"/>
    <lineage>
        <taxon>Eukaryota</taxon>
        <taxon>Viridiplantae</taxon>
        <taxon>Chlorophyta</taxon>
        <taxon>core chlorophytes</taxon>
        <taxon>Chlorophyceae</taxon>
        <taxon>CS clade</taxon>
        <taxon>Chlamydomonadales</taxon>
        <taxon>Volvocaceae</taxon>
        <taxon>Gonium</taxon>
    </lineage>
</organism>
<evidence type="ECO:0000259" key="2">
    <source>
        <dbReference type="PROSITE" id="PS50822"/>
    </source>
</evidence>
<dbReference type="SMART" id="SM00950">
    <property type="entry name" value="Piwi"/>
    <property type="match status" value="1"/>
</dbReference>
<dbReference type="AlphaFoldDB" id="A0A150FU28"/>
<dbReference type="EMBL" id="LSYV01000776">
    <property type="protein sequence ID" value="KXZ41112.1"/>
    <property type="molecule type" value="Genomic_DNA"/>
</dbReference>
<dbReference type="InterPro" id="IPR003165">
    <property type="entry name" value="Piwi"/>
</dbReference>
<protein>
    <recommendedName>
        <fullName evidence="2">Piwi domain-containing protein</fullName>
    </recommendedName>
</protein>
<feature type="compositionally biased region" description="Low complexity" evidence="1">
    <location>
        <begin position="14"/>
        <end position="28"/>
    </location>
</feature>
<dbReference type="Gene3D" id="3.30.420.10">
    <property type="entry name" value="Ribonuclease H-like superfamily/Ribonuclease H"/>
    <property type="match status" value="1"/>
</dbReference>
<keyword evidence="4" id="KW-1185">Reference proteome</keyword>
<evidence type="ECO:0000313" key="3">
    <source>
        <dbReference type="EMBL" id="KXZ41112.1"/>
    </source>
</evidence>
<dbReference type="InterPro" id="IPR012337">
    <property type="entry name" value="RNaseH-like_sf"/>
</dbReference>
<dbReference type="OrthoDB" id="537616at2759"/>
<gene>
    <name evidence="3" type="ORF">GPECTOR_780g959</name>
</gene>
<dbReference type="PROSITE" id="PS50822">
    <property type="entry name" value="PIWI"/>
    <property type="match status" value="1"/>
</dbReference>
<dbReference type="SUPFAM" id="SSF53098">
    <property type="entry name" value="Ribonuclease H-like"/>
    <property type="match status" value="1"/>
</dbReference>
<dbReference type="STRING" id="33097.A0A150FU28"/>
<dbReference type="Proteomes" id="UP000075714">
    <property type="component" value="Unassembled WGS sequence"/>
</dbReference>
<dbReference type="GO" id="GO:0003676">
    <property type="term" value="F:nucleic acid binding"/>
    <property type="evidence" value="ECO:0007669"/>
    <property type="project" value="InterPro"/>
</dbReference>